<comment type="caution">
    <text evidence="2">The sequence shown here is derived from an EMBL/GenBank/DDBJ whole genome shotgun (WGS) entry which is preliminary data.</text>
</comment>
<protein>
    <recommendedName>
        <fullName evidence="4">Conidiation-specific protein 6</fullName>
    </recommendedName>
</protein>
<evidence type="ECO:0000256" key="1">
    <source>
        <dbReference type="SAM" id="MobiDB-lite"/>
    </source>
</evidence>
<dbReference type="Proteomes" id="UP000215289">
    <property type="component" value="Unassembled WGS sequence"/>
</dbReference>
<name>A0A229YTV8_9EURO</name>
<proteinExistence type="predicted"/>
<reference evidence="2 3" key="1">
    <citation type="submission" date="2018-08" db="EMBL/GenBank/DDBJ databases">
        <title>Draft genome sequences of two Aspergillus turcosus clinical strains isolated from bronchoalveolar lavage fluid: one azole-susceptible and the other azole-resistant.</title>
        <authorList>
            <person name="Parent-Michaud M."/>
            <person name="Dufresne P.J."/>
            <person name="Fournier E."/>
            <person name="Martineau C."/>
            <person name="Moreira S."/>
            <person name="Perkins V."/>
            <person name="De Repentigny L."/>
            <person name="Dufresne S.F."/>
        </authorList>
    </citation>
    <scope>NUCLEOTIDE SEQUENCE [LARGE SCALE GENOMIC DNA]</scope>
    <source>
        <strain evidence="2">HMR AF 1038</strain>
    </source>
</reference>
<dbReference type="PANTHER" id="PTHR36576:SF2">
    <property type="entry name" value="PROTEIN CON-6, PUTATIVE (AFU_ORTHOLOGUE AFUA_4G03615)-RELATED"/>
    <property type="match status" value="1"/>
</dbReference>
<keyword evidence="3" id="KW-1185">Reference proteome</keyword>
<dbReference type="Pfam" id="PF10346">
    <property type="entry name" value="Con-6"/>
    <property type="match status" value="2"/>
</dbReference>
<feature type="compositionally biased region" description="Basic and acidic residues" evidence="1">
    <location>
        <begin position="35"/>
        <end position="49"/>
    </location>
</feature>
<dbReference type="AlphaFoldDB" id="A0A229YTV8"/>
<feature type="compositionally biased region" description="Basic and acidic residues" evidence="1">
    <location>
        <begin position="80"/>
        <end position="91"/>
    </location>
</feature>
<feature type="region of interest" description="Disordered" evidence="1">
    <location>
        <begin position="1"/>
        <end position="101"/>
    </location>
</feature>
<dbReference type="GO" id="GO:0005737">
    <property type="term" value="C:cytoplasm"/>
    <property type="evidence" value="ECO:0007669"/>
    <property type="project" value="TreeGrafter"/>
</dbReference>
<dbReference type="InterPro" id="IPR018824">
    <property type="entry name" value="Conidiation-specific_6"/>
</dbReference>
<gene>
    <name evidence="2" type="ORF">CFD26_100646</name>
</gene>
<evidence type="ECO:0000313" key="2">
    <source>
        <dbReference type="EMBL" id="RLL96436.1"/>
    </source>
</evidence>
<accession>A0A229YTV8</accession>
<dbReference type="EMBL" id="NIDN02000110">
    <property type="protein sequence ID" value="RLL96436.1"/>
    <property type="molecule type" value="Genomic_DNA"/>
</dbReference>
<organism evidence="2 3">
    <name type="scientific">Aspergillus turcosus</name>
    <dbReference type="NCBI Taxonomy" id="1245748"/>
    <lineage>
        <taxon>Eukaryota</taxon>
        <taxon>Fungi</taxon>
        <taxon>Dikarya</taxon>
        <taxon>Ascomycota</taxon>
        <taxon>Pezizomycotina</taxon>
        <taxon>Eurotiomycetes</taxon>
        <taxon>Eurotiomycetidae</taxon>
        <taxon>Eurotiales</taxon>
        <taxon>Aspergillaceae</taxon>
        <taxon>Aspergillus</taxon>
        <taxon>Aspergillus subgen. Fumigati</taxon>
    </lineage>
</organism>
<dbReference type="InterPro" id="IPR052670">
    <property type="entry name" value="UPF0654_domain"/>
</dbReference>
<evidence type="ECO:0000313" key="3">
    <source>
        <dbReference type="Proteomes" id="UP000215289"/>
    </source>
</evidence>
<dbReference type="PANTHER" id="PTHR36576">
    <property type="entry name" value="UPF0654 PROTEIN C11D3.01C-RELATED"/>
    <property type="match status" value="1"/>
</dbReference>
<dbReference type="OrthoDB" id="5419162at2759"/>
<sequence>MPRSRSRSREPGAGTHPENTIRGYKAALKNPNVSDRAKQHAQQELDKYESGQGGPEEDRHASNVKRGLKAATHNPNVTDMGKKQARDKLEAMGEQVDQPGD</sequence>
<evidence type="ECO:0008006" key="4">
    <source>
        <dbReference type="Google" id="ProtNLM"/>
    </source>
</evidence>